<dbReference type="EMBL" id="JBEPMX010000004">
    <property type="protein sequence ID" value="MET3682923.1"/>
    <property type="molecule type" value="Genomic_DNA"/>
</dbReference>
<sequence length="208" mass="24376">MSKINRIKLDAKISLQRCNQNQNDNSVRLNIRKSIENLLESDMSEYEMQILENYYEHKVFFSRVPKKDSSKTEIKLENLDIDTSKINRTKLEEYISQCLSNNKFLEKIKKFSKYYGFKVVYVALILYYTMDKPEISEKNRTIIFQALAGFRKNEVTLDKLFDAIAQVISNIDENVKLQAKKQLHVLFGNNISTTEIDKNIDNMHVSDA</sequence>
<reference evidence="1 2" key="1">
    <citation type="submission" date="2024-06" db="EMBL/GenBank/DDBJ databases">
        <title>Genomic Encyclopedia of Type Strains, Phase IV (KMG-IV): sequencing the most valuable type-strain genomes for metagenomic binning, comparative biology and taxonomic classification.</title>
        <authorList>
            <person name="Goeker M."/>
        </authorList>
    </citation>
    <scope>NUCLEOTIDE SEQUENCE [LARGE SCALE GENOMIC DNA]</scope>
    <source>
        <strain evidence="1 2">DSM 23520</strain>
    </source>
</reference>
<proteinExistence type="predicted"/>
<dbReference type="Proteomes" id="UP001549167">
    <property type="component" value="Unassembled WGS sequence"/>
</dbReference>
<accession>A0ABV2KTL7</accession>
<organism evidence="1 2">
    <name type="scientific">Alkalibacillus flavidus</name>
    <dbReference type="NCBI Taxonomy" id="546021"/>
    <lineage>
        <taxon>Bacteria</taxon>
        <taxon>Bacillati</taxon>
        <taxon>Bacillota</taxon>
        <taxon>Bacilli</taxon>
        <taxon>Bacillales</taxon>
        <taxon>Bacillaceae</taxon>
        <taxon>Alkalibacillus</taxon>
    </lineage>
</organism>
<name>A0ABV2KTL7_9BACI</name>
<comment type="caution">
    <text evidence="1">The sequence shown here is derived from an EMBL/GenBank/DDBJ whole genome shotgun (WGS) entry which is preliminary data.</text>
</comment>
<evidence type="ECO:0000313" key="2">
    <source>
        <dbReference type="Proteomes" id="UP001549167"/>
    </source>
</evidence>
<keyword evidence="2" id="KW-1185">Reference proteome</keyword>
<dbReference type="RefSeq" id="WP_354219523.1">
    <property type="nucleotide sequence ID" value="NZ_JBEPMX010000004.1"/>
</dbReference>
<protein>
    <submittedName>
        <fullName evidence="1">Uncharacterized protein</fullName>
    </submittedName>
</protein>
<gene>
    <name evidence="1" type="ORF">ABID56_001013</name>
</gene>
<evidence type="ECO:0000313" key="1">
    <source>
        <dbReference type="EMBL" id="MET3682923.1"/>
    </source>
</evidence>